<dbReference type="PANTHER" id="PTHR13696:SF52">
    <property type="entry name" value="PARA FAMILY PROTEIN CT_582"/>
    <property type="match status" value="1"/>
</dbReference>
<proteinExistence type="predicted"/>
<dbReference type="OrthoDB" id="5288747at2"/>
<dbReference type="InterPro" id="IPR017746">
    <property type="entry name" value="Cellulose_synthase_operon_BcsQ"/>
</dbReference>
<keyword evidence="2" id="KW-1185">Reference proteome</keyword>
<name>A0A494XAI6_9BURK</name>
<dbReference type="PANTHER" id="PTHR13696">
    <property type="entry name" value="P-LOOP CONTAINING NUCLEOSIDE TRIPHOSPHATE HYDROLASE"/>
    <property type="match status" value="1"/>
</dbReference>
<protein>
    <submittedName>
        <fullName evidence="1">Cellulose synthase operon protein YhjQ</fullName>
    </submittedName>
</protein>
<dbReference type="InterPro" id="IPR027417">
    <property type="entry name" value="P-loop_NTPase"/>
</dbReference>
<evidence type="ECO:0000313" key="1">
    <source>
        <dbReference type="EMBL" id="RKP47765.1"/>
    </source>
</evidence>
<dbReference type="Pfam" id="PF06564">
    <property type="entry name" value="CBP_BcsQ"/>
    <property type="match status" value="1"/>
</dbReference>
<dbReference type="EMBL" id="RBZU01000012">
    <property type="protein sequence ID" value="RKP47765.1"/>
    <property type="molecule type" value="Genomic_DNA"/>
</dbReference>
<dbReference type="RefSeq" id="WP_121089612.1">
    <property type="nucleotide sequence ID" value="NZ_RBZU01000012.1"/>
</dbReference>
<gene>
    <name evidence="1" type="primary">yhjQ</name>
    <name evidence="1" type="ORF">D7S86_22665</name>
</gene>
<dbReference type="CDD" id="cd02042">
    <property type="entry name" value="ParAB_family"/>
    <property type="match status" value="1"/>
</dbReference>
<sequence>MRTIAIVSAKGGVGKTTVCASLASLLAEQGRRVIVLDLDPQNALRFHFGIPLELIDGISRATLAGERWVTALQNGSGDVGVLPYGALNEDDRATFERVVDDDPAWLRNGLEALHLGEDDLLMIDTPPGPTIYLKAALSYCDFAVNVVLADAASYATIPVMDRLVATYALPRAGFRGVGYVMNQVDQGRQLTKDVVRVLRNVLGHQVYPGLIHLDQGVSEALAYDTTVNRYDPHCQATQDLKGCAQWLMQTFEAAARPDAREAVNRA</sequence>
<reference evidence="1 2" key="1">
    <citation type="submission" date="2018-10" db="EMBL/GenBank/DDBJ databases">
        <title>Robbsia sp. DHC34, isolated from soil.</title>
        <authorList>
            <person name="Gao Z.-H."/>
            <person name="Qiu L.-H."/>
        </authorList>
    </citation>
    <scope>NUCLEOTIDE SEQUENCE [LARGE SCALE GENOMIC DNA]</scope>
    <source>
        <strain evidence="1 2">DHC34</strain>
    </source>
</reference>
<dbReference type="SUPFAM" id="SSF52540">
    <property type="entry name" value="P-loop containing nucleoside triphosphate hydrolases"/>
    <property type="match status" value="1"/>
</dbReference>
<organism evidence="1 2">
    <name type="scientific">Pararobbsia silviterrae</name>
    <dbReference type="NCBI Taxonomy" id="1792498"/>
    <lineage>
        <taxon>Bacteria</taxon>
        <taxon>Pseudomonadati</taxon>
        <taxon>Pseudomonadota</taxon>
        <taxon>Betaproteobacteria</taxon>
        <taxon>Burkholderiales</taxon>
        <taxon>Burkholderiaceae</taxon>
        <taxon>Pararobbsia</taxon>
    </lineage>
</organism>
<accession>A0A494XAI6</accession>
<comment type="caution">
    <text evidence="1">The sequence shown here is derived from an EMBL/GenBank/DDBJ whole genome shotgun (WGS) entry which is preliminary data.</text>
</comment>
<dbReference type="InterPro" id="IPR050678">
    <property type="entry name" value="DNA_Partitioning_ATPase"/>
</dbReference>
<dbReference type="Gene3D" id="3.40.50.300">
    <property type="entry name" value="P-loop containing nucleotide triphosphate hydrolases"/>
    <property type="match status" value="1"/>
</dbReference>
<dbReference type="AlphaFoldDB" id="A0A494XAI6"/>
<evidence type="ECO:0000313" key="2">
    <source>
        <dbReference type="Proteomes" id="UP000270342"/>
    </source>
</evidence>
<dbReference type="NCBIfam" id="TIGR03371">
    <property type="entry name" value="cellulose_yhjQ"/>
    <property type="match status" value="1"/>
</dbReference>
<dbReference type="Proteomes" id="UP000270342">
    <property type="component" value="Unassembled WGS sequence"/>
</dbReference>